<dbReference type="CDD" id="cd00201">
    <property type="entry name" value="WW"/>
    <property type="match status" value="1"/>
</dbReference>
<comment type="catalytic activity">
    <reaction evidence="1">
        <text>S-ubiquitinyl-[E2 ubiquitin-conjugating enzyme]-L-cysteine + [acceptor protein]-L-lysine = [E2 ubiquitin-conjugating enzyme]-L-cysteine + N(6)-ubiquitinyl-[acceptor protein]-L-lysine.</text>
        <dbReference type="EC" id="2.3.2.26"/>
    </reaction>
</comment>
<evidence type="ECO:0000313" key="9">
    <source>
        <dbReference type="Proteomes" id="UP000095283"/>
    </source>
</evidence>
<dbReference type="InterPro" id="IPR035983">
    <property type="entry name" value="Hect_E3_ubiquitin_ligase"/>
</dbReference>
<dbReference type="SUPFAM" id="SSF51045">
    <property type="entry name" value="WW domain"/>
    <property type="match status" value="2"/>
</dbReference>
<dbReference type="Pfam" id="PF00397">
    <property type="entry name" value="WW"/>
    <property type="match status" value="1"/>
</dbReference>
<feature type="domain" description="WW" evidence="7">
    <location>
        <begin position="237"/>
        <end position="264"/>
    </location>
</feature>
<dbReference type="PANTHER" id="PTHR11254:SF320">
    <property type="entry name" value="HECT-TYPE E3 UBIQUITIN TRANSFERASE"/>
    <property type="match status" value="1"/>
</dbReference>
<dbReference type="GO" id="GO:0061630">
    <property type="term" value="F:ubiquitin protein ligase activity"/>
    <property type="evidence" value="ECO:0007669"/>
    <property type="project" value="UniProtKB-EC"/>
</dbReference>
<evidence type="ECO:0000256" key="6">
    <source>
        <dbReference type="PROSITE-ProRule" id="PRU00104"/>
    </source>
</evidence>
<feature type="domain" description="HECT" evidence="8">
    <location>
        <begin position="507"/>
        <end position="577"/>
    </location>
</feature>
<dbReference type="Gene3D" id="2.60.40.2840">
    <property type="match status" value="1"/>
</dbReference>
<dbReference type="AlphaFoldDB" id="A0A1I7XQR5"/>
<dbReference type="InterPro" id="IPR036020">
    <property type="entry name" value="WW_dom_sf"/>
</dbReference>
<sequence>MIVVRRTPRISSYRLPICDSQLGISTDIIYLGEESNETVHVSWNLSKAANMIDWIGLFNENERNPMNYLDHKGRGIVGSAEGTVEWNVIRANLPKSVNGIYFGYVDGITGIVLAKSPTIRITKKASLIIHGVRLFSDVSYYFYDKSRSSDILKLTLSGCSTSYHLPENRKSICTNSRFALFENSTLEIDVGKTRCIIPTQEIDLLSGELGLAVQTDQRHSFTVVLTVSVEPMSGEVWESRMDSRGRTFYLDHITKRTTWQRPVVEYRRDTEATKRYSMVRRTIGISSLPVPIYGPSQFLQRPDFISILHENQVALLAYNSSPVVKHIIHRIRKGGEPSEKYENNRDFVAFVNMFADDTQPLPFNWQATGRNPTVFIDHTTRRTTLIDPRLPSVSVTDKKRGRSAPPTRRPNMFMVVGHFFTSVYDNIEQLLGRWKWQSFKYCESNGRNCNILDADEPVTTSELEEKLNHFYSSLHRSGYGIGPQKVKLRFSRSNLLRDAFDQILSTDSQTLRKARLSITFDDEEGLDYGGPSRELFFLLSRELFNPYYGLFEYSSADQYTVQISSMSSFVEHELQWLAHSYFIEV</sequence>
<protein>
    <recommendedName>
        <fullName evidence="3">HECT-type E3 ubiquitin transferase</fullName>
        <ecNumber evidence="3">2.3.2.26</ecNumber>
    </recommendedName>
</protein>
<accession>A0A1I7XQR5</accession>
<dbReference type="PROSITE" id="PS01159">
    <property type="entry name" value="WW_DOMAIN_1"/>
    <property type="match status" value="1"/>
</dbReference>
<comment type="pathway">
    <text evidence="2">Protein modification; protein ubiquitination.</text>
</comment>
<keyword evidence="9" id="KW-1185">Reference proteome</keyword>
<evidence type="ECO:0000256" key="2">
    <source>
        <dbReference type="ARBA" id="ARBA00004906"/>
    </source>
</evidence>
<dbReference type="InterPro" id="IPR000569">
    <property type="entry name" value="HECT_dom"/>
</dbReference>
<evidence type="ECO:0000256" key="3">
    <source>
        <dbReference type="ARBA" id="ARBA00012485"/>
    </source>
</evidence>
<dbReference type="SMART" id="SM00456">
    <property type="entry name" value="WW"/>
    <property type="match status" value="2"/>
</dbReference>
<dbReference type="GO" id="GO:0016567">
    <property type="term" value="P:protein ubiquitination"/>
    <property type="evidence" value="ECO:0007669"/>
    <property type="project" value="UniProtKB-UniPathway"/>
</dbReference>
<dbReference type="WBParaSite" id="Hba_19825">
    <property type="protein sequence ID" value="Hba_19825"/>
    <property type="gene ID" value="Hba_19825"/>
</dbReference>
<dbReference type="Pfam" id="PF16562">
    <property type="entry name" value="HECW_N"/>
    <property type="match status" value="1"/>
</dbReference>
<dbReference type="PANTHER" id="PTHR11254">
    <property type="entry name" value="HECT DOMAIN UBIQUITIN-PROTEIN LIGASE"/>
    <property type="match status" value="1"/>
</dbReference>
<dbReference type="GO" id="GO:0005737">
    <property type="term" value="C:cytoplasm"/>
    <property type="evidence" value="ECO:0007669"/>
    <property type="project" value="TreeGrafter"/>
</dbReference>
<dbReference type="SUPFAM" id="SSF56204">
    <property type="entry name" value="Hect, E3 ligase catalytic domain"/>
    <property type="match status" value="1"/>
</dbReference>
<evidence type="ECO:0000259" key="7">
    <source>
        <dbReference type="PROSITE" id="PS50020"/>
    </source>
</evidence>
<dbReference type="InterPro" id="IPR001202">
    <property type="entry name" value="WW_dom"/>
</dbReference>
<keyword evidence="4" id="KW-0808">Transferase</keyword>
<dbReference type="InterPro" id="IPR032348">
    <property type="entry name" value="HECW_N"/>
</dbReference>
<dbReference type="PROSITE" id="PS50237">
    <property type="entry name" value="HECT"/>
    <property type="match status" value="1"/>
</dbReference>
<dbReference type="InterPro" id="IPR050409">
    <property type="entry name" value="E3_ubiq-protein_ligase"/>
</dbReference>
<name>A0A1I7XQR5_HETBA</name>
<proteinExistence type="predicted"/>
<dbReference type="EC" id="2.3.2.26" evidence="3"/>
<evidence type="ECO:0000256" key="5">
    <source>
        <dbReference type="ARBA" id="ARBA00022786"/>
    </source>
</evidence>
<dbReference type="GO" id="GO:0048814">
    <property type="term" value="P:regulation of dendrite morphogenesis"/>
    <property type="evidence" value="ECO:0007669"/>
    <property type="project" value="TreeGrafter"/>
</dbReference>
<dbReference type="InterPro" id="IPR040524">
    <property type="entry name" value="HECW1_helix"/>
</dbReference>
<evidence type="ECO:0000256" key="1">
    <source>
        <dbReference type="ARBA" id="ARBA00000885"/>
    </source>
</evidence>
<dbReference type="UniPathway" id="UPA00143"/>
<dbReference type="Pfam" id="PF18436">
    <property type="entry name" value="HECW1_helix"/>
    <property type="match status" value="1"/>
</dbReference>
<keyword evidence="5 6" id="KW-0833">Ubl conjugation pathway</keyword>
<dbReference type="GO" id="GO:0006511">
    <property type="term" value="P:ubiquitin-dependent protein catabolic process"/>
    <property type="evidence" value="ECO:0007669"/>
    <property type="project" value="TreeGrafter"/>
</dbReference>
<dbReference type="Proteomes" id="UP000095283">
    <property type="component" value="Unplaced"/>
</dbReference>
<reference evidence="10" key="1">
    <citation type="submission" date="2016-11" db="UniProtKB">
        <authorList>
            <consortium name="WormBaseParasite"/>
        </authorList>
    </citation>
    <scope>IDENTIFICATION</scope>
</reference>
<organism evidence="9 10">
    <name type="scientific">Heterorhabditis bacteriophora</name>
    <name type="common">Entomopathogenic nematode worm</name>
    <dbReference type="NCBI Taxonomy" id="37862"/>
    <lineage>
        <taxon>Eukaryota</taxon>
        <taxon>Metazoa</taxon>
        <taxon>Ecdysozoa</taxon>
        <taxon>Nematoda</taxon>
        <taxon>Chromadorea</taxon>
        <taxon>Rhabditida</taxon>
        <taxon>Rhabditina</taxon>
        <taxon>Rhabditomorpha</taxon>
        <taxon>Strongyloidea</taxon>
        <taxon>Heterorhabditidae</taxon>
        <taxon>Heterorhabditis</taxon>
    </lineage>
</organism>
<comment type="caution">
    <text evidence="6">Lacks conserved residue(s) required for the propagation of feature annotation.</text>
</comment>
<evidence type="ECO:0000313" key="10">
    <source>
        <dbReference type="WBParaSite" id="Hba_19825"/>
    </source>
</evidence>
<dbReference type="PROSITE" id="PS50020">
    <property type="entry name" value="WW_DOMAIN_2"/>
    <property type="match status" value="2"/>
</dbReference>
<dbReference type="Gene3D" id="2.20.70.10">
    <property type="match status" value="2"/>
</dbReference>
<dbReference type="Gene3D" id="3.90.1750.10">
    <property type="entry name" value="Hect, E3 ligase catalytic domains"/>
    <property type="match status" value="1"/>
</dbReference>
<evidence type="ECO:0000256" key="4">
    <source>
        <dbReference type="ARBA" id="ARBA00022679"/>
    </source>
</evidence>
<feature type="domain" description="WW" evidence="7">
    <location>
        <begin position="359"/>
        <end position="390"/>
    </location>
</feature>
<evidence type="ECO:0000259" key="8">
    <source>
        <dbReference type="PROSITE" id="PS50237"/>
    </source>
</evidence>